<keyword evidence="2" id="KW-1133">Transmembrane helix</keyword>
<name>A0A517XRQ4_9BACT</name>
<evidence type="ECO:0000313" key="4">
    <source>
        <dbReference type="Proteomes" id="UP000319576"/>
    </source>
</evidence>
<dbReference type="Proteomes" id="UP000319576">
    <property type="component" value="Chromosome"/>
</dbReference>
<keyword evidence="2" id="KW-0472">Membrane</keyword>
<feature type="compositionally biased region" description="Pro residues" evidence="1">
    <location>
        <begin position="249"/>
        <end position="258"/>
    </location>
</feature>
<evidence type="ECO:0000256" key="1">
    <source>
        <dbReference type="SAM" id="MobiDB-lite"/>
    </source>
</evidence>
<organism evidence="3 4">
    <name type="scientific">Urbifossiella limnaea</name>
    <dbReference type="NCBI Taxonomy" id="2528023"/>
    <lineage>
        <taxon>Bacteria</taxon>
        <taxon>Pseudomonadati</taxon>
        <taxon>Planctomycetota</taxon>
        <taxon>Planctomycetia</taxon>
        <taxon>Gemmatales</taxon>
        <taxon>Gemmataceae</taxon>
        <taxon>Urbifossiella</taxon>
    </lineage>
</organism>
<evidence type="ECO:0000313" key="3">
    <source>
        <dbReference type="EMBL" id="QDU20187.1"/>
    </source>
</evidence>
<dbReference type="AlphaFoldDB" id="A0A517XRQ4"/>
<feature type="transmembrane region" description="Helical" evidence="2">
    <location>
        <begin position="58"/>
        <end position="84"/>
    </location>
</feature>
<dbReference type="RefSeq" id="WP_145237317.1">
    <property type="nucleotide sequence ID" value="NZ_CP036273.1"/>
</dbReference>
<gene>
    <name evidence="3" type="ORF">ETAA1_21320</name>
</gene>
<keyword evidence="2" id="KW-0812">Transmembrane</keyword>
<proteinExistence type="predicted"/>
<reference evidence="3 4" key="1">
    <citation type="submission" date="2019-02" db="EMBL/GenBank/DDBJ databases">
        <title>Deep-cultivation of Planctomycetes and their phenomic and genomic characterization uncovers novel biology.</title>
        <authorList>
            <person name="Wiegand S."/>
            <person name="Jogler M."/>
            <person name="Boedeker C."/>
            <person name="Pinto D."/>
            <person name="Vollmers J."/>
            <person name="Rivas-Marin E."/>
            <person name="Kohn T."/>
            <person name="Peeters S.H."/>
            <person name="Heuer A."/>
            <person name="Rast P."/>
            <person name="Oberbeckmann S."/>
            <person name="Bunk B."/>
            <person name="Jeske O."/>
            <person name="Meyerdierks A."/>
            <person name="Storesund J.E."/>
            <person name="Kallscheuer N."/>
            <person name="Luecker S."/>
            <person name="Lage O.M."/>
            <person name="Pohl T."/>
            <person name="Merkel B.J."/>
            <person name="Hornburger P."/>
            <person name="Mueller R.-W."/>
            <person name="Bruemmer F."/>
            <person name="Labrenz M."/>
            <person name="Spormann A.M."/>
            <person name="Op den Camp H."/>
            <person name="Overmann J."/>
            <person name="Amann R."/>
            <person name="Jetten M.S.M."/>
            <person name="Mascher T."/>
            <person name="Medema M.H."/>
            <person name="Devos D.P."/>
            <person name="Kaster A.-K."/>
            <person name="Ovreas L."/>
            <person name="Rohde M."/>
            <person name="Galperin M.Y."/>
            <person name="Jogler C."/>
        </authorList>
    </citation>
    <scope>NUCLEOTIDE SEQUENCE [LARGE SCALE GENOMIC DNA]</scope>
    <source>
        <strain evidence="3 4">ETA_A1</strain>
    </source>
</reference>
<sequence length="258" mass="27744">MSLECPDCGAGLTGADRDGDGYRCGRCGAQVREPRRTRDYDDRPTRRRRPPKRGNGRVVLLVVVGVGVLMLLACGGIGGSWYVAAQPRWEEFRSPNGGYTVSMPAKARPDMGKIVAKQGGNFPGVTFEGTLLLARLEEYCIAYGELPPGPRGPGAAERVIDAAVDGMKNGPQPAQVVSSRPVTVSGYQGREVELRIKTQARLARIVVTPTRVYTVIAGGPFTGTGEPRVRRFVESFQLTEPNPAGGGNAPPPFVPRRR</sequence>
<dbReference type="EMBL" id="CP036273">
    <property type="protein sequence ID" value="QDU20187.1"/>
    <property type="molecule type" value="Genomic_DNA"/>
</dbReference>
<protein>
    <submittedName>
        <fullName evidence="3">Uncharacterized protein</fullName>
    </submittedName>
</protein>
<dbReference type="OrthoDB" id="7375660at2"/>
<dbReference type="KEGG" id="uli:ETAA1_21320"/>
<accession>A0A517XRQ4</accession>
<keyword evidence="4" id="KW-1185">Reference proteome</keyword>
<evidence type="ECO:0000256" key="2">
    <source>
        <dbReference type="SAM" id="Phobius"/>
    </source>
</evidence>
<feature type="region of interest" description="Disordered" evidence="1">
    <location>
        <begin position="237"/>
        <end position="258"/>
    </location>
</feature>